<evidence type="ECO:0000256" key="1">
    <source>
        <dbReference type="ARBA" id="ARBA00008779"/>
    </source>
</evidence>
<dbReference type="GO" id="GO:0004065">
    <property type="term" value="F:arylsulfatase activity"/>
    <property type="evidence" value="ECO:0007669"/>
    <property type="project" value="TreeGrafter"/>
</dbReference>
<dbReference type="AlphaFoldDB" id="A0A7S4P9B2"/>
<dbReference type="SUPFAM" id="SSF53649">
    <property type="entry name" value="Alkaline phosphatase-like"/>
    <property type="match status" value="1"/>
</dbReference>
<evidence type="ECO:0000313" key="2">
    <source>
        <dbReference type="EMBL" id="CAE2327526.1"/>
    </source>
</evidence>
<reference evidence="2" key="1">
    <citation type="submission" date="2021-01" db="EMBL/GenBank/DDBJ databases">
        <authorList>
            <person name="Corre E."/>
            <person name="Pelletier E."/>
            <person name="Niang G."/>
            <person name="Scheremetjew M."/>
            <person name="Finn R."/>
            <person name="Kale V."/>
            <person name="Holt S."/>
            <person name="Cochrane G."/>
            <person name="Meng A."/>
            <person name="Brown T."/>
            <person name="Cohen L."/>
        </authorList>
    </citation>
    <scope>NUCLEOTIDE SEQUENCE</scope>
    <source>
        <strain evidence="2">SoJaBio B1-5/56/2</strain>
    </source>
</reference>
<dbReference type="InterPro" id="IPR050738">
    <property type="entry name" value="Sulfatase"/>
</dbReference>
<dbReference type="EMBL" id="HBKR01031498">
    <property type="protein sequence ID" value="CAE2327526.1"/>
    <property type="molecule type" value="Transcribed_RNA"/>
</dbReference>
<dbReference type="Pfam" id="PF14707">
    <property type="entry name" value="Sulfatase_C"/>
    <property type="match status" value="1"/>
</dbReference>
<dbReference type="Gene3D" id="3.30.1120.10">
    <property type="match status" value="1"/>
</dbReference>
<comment type="similarity">
    <text evidence="1">Belongs to the sulfatase family.</text>
</comment>
<accession>A0A7S4P9B2</accession>
<dbReference type="PANTHER" id="PTHR42693">
    <property type="entry name" value="ARYLSULFATASE FAMILY MEMBER"/>
    <property type="match status" value="1"/>
</dbReference>
<dbReference type="Gene3D" id="3.40.720.10">
    <property type="entry name" value="Alkaline Phosphatase, subunit A"/>
    <property type="match status" value="1"/>
</dbReference>
<proteinExistence type="inferred from homology"/>
<organism evidence="2">
    <name type="scientific">Paramoeba aestuarina</name>
    <dbReference type="NCBI Taxonomy" id="180227"/>
    <lineage>
        <taxon>Eukaryota</taxon>
        <taxon>Amoebozoa</taxon>
        <taxon>Discosea</taxon>
        <taxon>Flabellinia</taxon>
        <taxon>Dactylopodida</taxon>
        <taxon>Paramoebidae</taxon>
        <taxon>Paramoeba</taxon>
    </lineage>
</organism>
<sequence length="176" mass="20131">MDFFTTMLSAANIPPPKDRPIDGIDLLPFFTEDFPYDEMQLGPHGESGFPLYCGGQLTAYRVGRYKAHYKTPTWEEGLEFCPKDRFILCACGNTYHDPPLIYDIFEDPGELQPLSIDTKDYQKALQLITEAKNHHESTLKGDTRSFPRPAEGFSRPWLQPCCNPPFCTCEEEQPEE</sequence>
<protein>
    <recommendedName>
        <fullName evidence="3">Sulfatase N-terminal domain-containing protein</fullName>
    </recommendedName>
</protein>
<name>A0A7S4P9B2_9EUKA</name>
<dbReference type="PANTHER" id="PTHR42693:SF47">
    <property type="entry name" value="N-ACETYLGALACTOSAMINE-6-SULFATASE"/>
    <property type="match status" value="1"/>
</dbReference>
<gene>
    <name evidence="2" type="ORF">NAES01612_LOCUS20724</name>
</gene>
<evidence type="ECO:0008006" key="3">
    <source>
        <dbReference type="Google" id="ProtNLM"/>
    </source>
</evidence>
<dbReference type="InterPro" id="IPR017850">
    <property type="entry name" value="Alkaline_phosphatase_core_sf"/>
</dbReference>